<feature type="chain" id="PRO_5020530934" description="DUF5723 domain-containing protein" evidence="1">
    <location>
        <begin position="24"/>
        <end position="481"/>
    </location>
</feature>
<sequence length="481" mass="53050">MKYTRSSLFFLLSFLALELESYAQGFQGLASQYYGGFYSVYQNPAFLNNSPQKFQLHVGTVGVHLDNNYVRYNAPFTMLDLLRGRNSRPLDPYDLEEIRNGKPKNGTLTAEVRGPALAFKLGEKTSIAFMSRIRSGFQVSEASERLMGIARLGLANASNLQDLGYLALYASNSENRFNITSQAYSELGFSLSQTVAENETYRLTIGGTVKRFFGYAGGYIKNQTLNYRLLPDPNTVNGAYMQVDRFEATMGYTDVDLTTFPSPGKLFGQKATGKGWGLDVGFSYELRDEDSDKQPSFRLSASLIDAGKIVYDQAGVKNYDFVAEDRQITEEEWRGYSSPREGESQLAAFGRVLEEEFDLTEEKNTGSFTLAAPTALNVSADFKLLNAVYVNATLIQGLKNRSLPQIRQTSLWAVIPRFETKKLALSIPLIRQNDAWAVGAGLRLGPLSIGSDNLLGLFSTGGAIKAQGVDVYAGLSFGLGQ</sequence>
<organism evidence="3 4">
    <name type="scientific">Arundinibacter roseus</name>
    <dbReference type="NCBI Taxonomy" id="2070510"/>
    <lineage>
        <taxon>Bacteria</taxon>
        <taxon>Pseudomonadati</taxon>
        <taxon>Bacteroidota</taxon>
        <taxon>Cytophagia</taxon>
        <taxon>Cytophagales</taxon>
        <taxon>Spirosomataceae</taxon>
        <taxon>Arundinibacter</taxon>
    </lineage>
</organism>
<dbReference type="InterPro" id="IPR043781">
    <property type="entry name" value="DUF5723"/>
</dbReference>
<dbReference type="AlphaFoldDB" id="A0A4V2XAL6"/>
<dbReference type="EMBL" id="SMJU01000002">
    <property type="protein sequence ID" value="TDB68155.1"/>
    <property type="molecule type" value="Genomic_DNA"/>
</dbReference>
<name>A0A4V2XAL6_9BACT</name>
<accession>A0A4V2XAL6</accession>
<evidence type="ECO:0000313" key="4">
    <source>
        <dbReference type="Proteomes" id="UP000295706"/>
    </source>
</evidence>
<feature type="signal peptide" evidence="1">
    <location>
        <begin position="1"/>
        <end position="23"/>
    </location>
</feature>
<feature type="domain" description="DUF5723" evidence="2">
    <location>
        <begin position="44"/>
        <end position="452"/>
    </location>
</feature>
<evidence type="ECO:0000313" key="3">
    <source>
        <dbReference type="EMBL" id="TDB68155.1"/>
    </source>
</evidence>
<dbReference type="Proteomes" id="UP000295706">
    <property type="component" value="Unassembled WGS sequence"/>
</dbReference>
<keyword evidence="4" id="KW-1185">Reference proteome</keyword>
<evidence type="ECO:0000256" key="1">
    <source>
        <dbReference type="SAM" id="SignalP"/>
    </source>
</evidence>
<dbReference type="Pfam" id="PF18990">
    <property type="entry name" value="DUF5723"/>
    <property type="match status" value="1"/>
</dbReference>
<reference evidence="3 4" key="1">
    <citation type="submission" date="2019-02" db="EMBL/GenBank/DDBJ databases">
        <title>Arundinibacter roseus gen. nov., sp. nov., a new member of the family Cytophagaceae.</title>
        <authorList>
            <person name="Szuroczki S."/>
            <person name="Khayer B."/>
            <person name="Sproer C."/>
            <person name="Toumi M."/>
            <person name="Szabo A."/>
            <person name="Felfoldi T."/>
            <person name="Schumann P."/>
            <person name="Toth E."/>
        </authorList>
    </citation>
    <scope>NUCLEOTIDE SEQUENCE [LARGE SCALE GENOMIC DNA]</scope>
    <source>
        <strain evidence="3 4">DMA-k-7a</strain>
    </source>
</reference>
<comment type="caution">
    <text evidence="3">The sequence shown here is derived from an EMBL/GenBank/DDBJ whole genome shotgun (WGS) entry which is preliminary data.</text>
</comment>
<gene>
    <name evidence="3" type="ORF">EZE20_04320</name>
</gene>
<keyword evidence="1" id="KW-0732">Signal</keyword>
<evidence type="ECO:0000259" key="2">
    <source>
        <dbReference type="Pfam" id="PF18990"/>
    </source>
</evidence>
<protein>
    <recommendedName>
        <fullName evidence="2">DUF5723 domain-containing protein</fullName>
    </recommendedName>
</protein>
<proteinExistence type="predicted"/>
<dbReference type="OrthoDB" id="9805336at2"/>
<dbReference type="RefSeq" id="WP_132114850.1">
    <property type="nucleotide sequence ID" value="NZ_SMJU01000002.1"/>
</dbReference>